<sequence>MKRKIGSLILGLLLLVAGLGVSSKVAADSINYQALKYGSQQQSIASSYYVKPASVTVNGDQYLVTMTIRTGAQLGEWPVTVLSIDGHGPANVSKVKNGSNYDYSYAFETNDLSQVVSSSISIDVPNVYTAKHDISFQFDTSNLPALNSAATSSSASSASSSSSAVSSSSSVASSTSASSQSATSQPTTSAKASDKRAKQQAAQIAALNKKMSKHKPQS</sequence>
<keyword evidence="2" id="KW-0732">Signal</keyword>
<name>A0ABW8UAL7_9LACO</name>
<dbReference type="EMBL" id="JBGQPK010000012">
    <property type="protein sequence ID" value="MFL2028914.1"/>
    <property type="molecule type" value="Genomic_DNA"/>
</dbReference>
<dbReference type="RefSeq" id="WP_407137141.1">
    <property type="nucleotide sequence ID" value="NZ_JBGQPK010000012.1"/>
</dbReference>
<dbReference type="Proteomes" id="UP001625389">
    <property type="component" value="Unassembled WGS sequence"/>
</dbReference>
<evidence type="ECO:0000256" key="2">
    <source>
        <dbReference type="ARBA" id="ARBA00022729"/>
    </source>
</evidence>
<protein>
    <submittedName>
        <fullName evidence="5">NEAT domain-containing protein</fullName>
    </submittedName>
</protein>
<reference evidence="5 6" key="1">
    <citation type="submission" date="2024-08" db="EMBL/GenBank/DDBJ databases">
        <authorList>
            <person name="Arias E."/>
        </authorList>
    </citation>
    <scope>NUCLEOTIDE SEQUENCE [LARGE SCALE GENOMIC DNA]</scope>
    <source>
        <strain evidence="5 6">FAM 25317</strain>
    </source>
</reference>
<dbReference type="Pfam" id="PF05031">
    <property type="entry name" value="NEAT"/>
    <property type="match status" value="1"/>
</dbReference>
<evidence type="ECO:0000256" key="1">
    <source>
        <dbReference type="ARBA" id="ARBA00004196"/>
    </source>
</evidence>
<dbReference type="InterPro" id="IPR006635">
    <property type="entry name" value="NEAT_dom"/>
</dbReference>
<accession>A0ABW8UAL7</accession>
<feature type="compositionally biased region" description="Low complexity" evidence="3">
    <location>
        <begin position="152"/>
        <end position="191"/>
    </location>
</feature>
<dbReference type="Gene3D" id="2.60.40.1850">
    <property type="match status" value="1"/>
</dbReference>
<proteinExistence type="predicted"/>
<comment type="caution">
    <text evidence="5">The sequence shown here is derived from an EMBL/GenBank/DDBJ whole genome shotgun (WGS) entry which is preliminary data.</text>
</comment>
<evidence type="ECO:0000313" key="6">
    <source>
        <dbReference type="Proteomes" id="UP001625389"/>
    </source>
</evidence>
<dbReference type="CDD" id="cd06920">
    <property type="entry name" value="NEAT"/>
    <property type="match status" value="1"/>
</dbReference>
<dbReference type="PROSITE" id="PS50978">
    <property type="entry name" value="NEAT"/>
    <property type="match status" value="1"/>
</dbReference>
<evidence type="ECO:0000313" key="5">
    <source>
        <dbReference type="EMBL" id="MFL2028914.1"/>
    </source>
</evidence>
<keyword evidence="6" id="KW-1185">Reference proteome</keyword>
<dbReference type="SUPFAM" id="SSF158911">
    <property type="entry name" value="NEAT domain-like"/>
    <property type="match status" value="1"/>
</dbReference>
<gene>
    <name evidence="5" type="ORF">ACEN34_04710</name>
</gene>
<feature type="domain" description="NEAT" evidence="4">
    <location>
        <begin position="23"/>
        <end position="154"/>
    </location>
</feature>
<organism evidence="5 6">
    <name type="scientific">Loigolactobacillus zhaoyuanensis</name>
    <dbReference type="NCBI Taxonomy" id="2486017"/>
    <lineage>
        <taxon>Bacteria</taxon>
        <taxon>Bacillati</taxon>
        <taxon>Bacillota</taxon>
        <taxon>Bacilli</taxon>
        <taxon>Lactobacillales</taxon>
        <taxon>Lactobacillaceae</taxon>
        <taxon>Loigolactobacillus</taxon>
    </lineage>
</organism>
<feature type="region of interest" description="Disordered" evidence="3">
    <location>
        <begin position="152"/>
        <end position="218"/>
    </location>
</feature>
<evidence type="ECO:0000256" key="3">
    <source>
        <dbReference type="SAM" id="MobiDB-lite"/>
    </source>
</evidence>
<comment type="subcellular location">
    <subcellularLocation>
        <location evidence="1">Cell envelope</location>
    </subcellularLocation>
</comment>
<evidence type="ECO:0000259" key="4">
    <source>
        <dbReference type="PROSITE" id="PS50978"/>
    </source>
</evidence>
<dbReference type="InterPro" id="IPR037250">
    <property type="entry name" value="NEAT_dom_sf"/>
</dbReference>
<dbReference type="SMART" id="SM00725">
    <property type="entry name" value="NEAT"/>
    <property type="match status" value="1"/>
</dbReference>